<accession>A0A7S3X0U1</accession>
<organism evidence="2">
    <name type="scientific">Strombidinopsis acuminata</name>
    <dbReference type="NCBI Taxonomy" id="141414"/>
    <lineage>
        <taxon>Eukaryota</taxon>
        <taxon>Sar</taxon>
        <taxon>Alveolata</taxon>
        <taxon>Ciliophora</taxon>
        <taxon>Intramacronucleata</taxon>
        <taxon>Spirotrichea</taxon>
        <taxon>Choreotrichia</taxon>
        <taxon>Choreotrichida</taxon>
        <taxon>Strombidinopsidae</taxon>
        <taxon>Strombidinopsis</taxon>
    </lineage>
</organism>
<sequence length="167" mass="17387">MCCCNDPNSHADVNKARSLAGATLVFAIISCISFVIPTYWFPGLGGLLSLIGTSTILCCAGNKQGGHVACAVLCIVAACLHAVGVGLLIWIYITFMSAVSDVGSGPVEASAIATSFAAGFVNILIWPAMIVQIIALILEIIQVVFCFRARKALLSSDLPTLADKVQA</sequence>
<protein>
    <submittedName>
        <fullName evidence="2">Uncharacterized protein</fullName>
    </submittedName>
</protein>
<feature type="transmembrane region" description="Helical" evidence="1">
    <location>
        <begin position="19"/>
        <end position="37"/>
    </location>
</feature>
<dbReference type="EMBL" id="HBIQ01088350">
    <property type="protein sequence ID" value="CAE0588925.1"/>
    <property type="molecule type" value="Transcribed_RNA"/>
</dbReference>
<dbReference type="AlphaFoldDB" id="A0A7S3X0U1"/>
<gene>
    <name evidence="2" type="ORF">SACU0126_LOCUS28170</name>
</gene>
<reference evidence="2" key="1">
    <citation type="submission" date="2021-01" db="EMBL/GenBank/DDBJ databases">
        <authorList>
            <person name="Corre E."/>
            <person name="Pelletier E."/>
            <person name="Niang G."/>
            <person name="Scheremetjew M."/>
            <person name="Finn R."/>
            <person name="Kale V."/>
            <person name="Holt S."/>
            <person name="Cochrane G."/>
            <person name="Meng A."/>
            <person name="Brown T."/>
            <person name="Cohen L."/>
        </authorList>
    </citation>
    <scope>NUCLEOTIDE SEQUENCE</scope>
    <source>
        <strain evidence="2">SPMC142</strain>
    </source>
</reference>
<keyword evidence="1" id="KW-0472">Membrane</keyword>
<feature type="transmembrane region" description="Helical" evidence="1">
    <location>
        <begin position="123"/>
        <end position="147"/>
    </location>
</feature>
<evidence type="ECO:0000313" key="2">
    <source>
        <dbReference type="EMBL" id="CAE0588925.1"/>
    </source>
</evidence>
<keyword evidence="1" id="KW-1133">Transmembrane helix</keyword>
<feature type="transmembrane region" description="Helical" evidence="1">
    <location>
        <begin position="43"/>
        <end position="61"/>
    </location>
</feature>
<evidence type="ECO:0000256" key="1">
    <source>
        <dbReference type="SAM" id="Phobius"/>
    </source>
</evidence>
<keyword evidence="1" id="KW-0812">Transmembrane</keyword>
<name>A0A7S3X0U1_9SPIT</name>
<feature type="transmembrane region" description="Helical" evidence="1">
    <location>
        <begin position="68"/>
        <end position="93"/>
    </location>
</feature>
<proteinExistence type="predicted"/>